<dbReference type="GO" id="GO:0015940">
    <property type="term" value="P:pantothenate biosynthetic process"/>
    <property type="evidence" value="ECO:0007669"/>
    <property type="project" value="UniProtKB-KW"/>
</dbReference>
<dbReference type="InterPro" id="IPR015813">
    <property type="entry name" value="Pyrv/PenolPyrv_kinase-like_dom"/>
</dbReference>
<dbReference type="Pfam" id="PF02548">
    <property type="entry name" value="Pantoate_transf"/>
    <property type="match status" value="1"/>
</dbReference>
<evidence type="ECO:0000256" key="3">
    <source>
        <dbReference type="ARBA" id="ARBA00012618"/>
    </source>
</evidence>
<comment type="similarity">
    <text evidence="1">Belongs to the PanB family.</text>
</comment>
<evidence type="ECO:0000256" key="5">
    <source>
        <dbReference type="ARBA" id="ARBA00022679"/>
    </source>
</evidence>
<name>A0ABD5E2U9_9ACTN</name>
<evidence type="ECO:0000256" key="4">
    <source>
        <dbReference type="ARBA" id="ARBA00022655"/>
    </source>
</evidence>
<dbReference type="RefSeq" id="WP_093853606.1">
    <property type="nucleotide sequence ID" value="NZ_JAVRER010000009.1"/>
</dbReference>
<dbReference type="EMBL" id="JAVRER010000009">
    <property type="protein sequence ID" value="MDT0415464.1"/>
    <property type="molecule type" value="Genomic_DNA"/>
</dbReference>
<sequence length="279" mass="29528">MSDRITLDTLREKKRSGEKIVGVVAWDHQMARIVDRAGVDLVSVGDTVGVNLWGHSNPFEVTMDEMVVVARAVRRGVDRALVSVDFPYGPLQEGSAAAVRAAIRFVKETGVDLVKLDGAADFPEAVEAVTRAGIPVFAQFGITPQTALRYGVEYRATPSAGDQVPERMRAELLAQARRLEEAGAVLLNFTNSGPVVGEAVARAVGVPVLGGFGGGPWLDGRMRMAGAAIGYAADTLDNPPDTYAHVARTAYDAISAYARDVRAGRQIAGGVKIPDTAGN</sequence>
<evidence type="ECO:0000256" key="2">
    <source>
        <dbReference type="ARBA" id="ARBA00011424"/>
    </source>
</evidence>
<gene>
    <name evidence="6" type="ORF">RM574_08165</name>
</gene>
<dbReference type="PANTHER" id="PTHR20881:SF0">
    <property type="entry name" value="3-METHYL-2-OXOBUTANOATE HYDROXYMETHYLTRANSFERASE"/>
    <property type="match status" value="1"/>
</dbReference>
<dbReference type="Gene3D" id="3.20.20.60">
    <property type="entry name" value="Phosphoenolpyruvate-binding domains"/>
    <property type="match status" value="1"/>
</dbReference>
<dbReference type="SUPFAM" id="SSF51621">
    <property type="entry name" value="Phosphoenolpyruvate/pyruvate domain"/>
    <property type="match status" value="1"/>
</dbReference>
<keyword evidence="5 6" id="KW-0808">Transferase</keyword>
<accession>A0ABD5E2U9</accession>
<reference evidence="7" key="1">
    <citation type="submission" date="2023-07" db="EMBL/GenBank/DDBJ databases">
        <title>30 novel species of actinomycetes from the DSMZ collection.</title>
        <authorList>
            <person name="Nouioui I."/>
        </authorList>
    </citation>
    <scope>NUCLEOTIDE SEQUENCE [LARGE SCALE GENOMIC DNA]</scope>
    <source>
        <strain evidence="7">DSM 41982</strain>
    </source>
</reference>
<dbReference type="GO" id="GO:0003864">
    <property type="term" value="F:3-methyl-2-oxobutanoate hydroxymethyltransferase activity"/>
    <property type="evidence" value="ECO:0007669"/>
    <property type="project" value="UniProtKB-EC"/>
</dbReference>
<dbReference type="AlphaFoldDB" id="A0ABD5E2U9"/>
<organism evidence="6 7">
    <name type="scientific">Streptomyces evansiae</name>
    <dbReference type="NCBI Taxonomy" id="3075535"/>
    <lineage>
        <taxon>Bacteria</taxon>
        <taxon>Bacillati</taxon>
        <taxon>Actinomycetota</taxon>
        <taxon>Actinomycetes</taxon>
        <taxon>Kitasatosporales</taxon>
        <taxon>Streptomycetaceae</taxon>
        <taxon>Streptomyces</taxon>
    </lineage>
</organism>
<keyword evidence="4" id="KW-0566">Pantothenate biosynthesis</keyword>
<dbReference type="InterPro" id="IPR003700">
    <property type="entry name" value="Pantoate_hydroxy_MeTrfase"/>
</dbReference>
<dbReference type="Proteomes" id="UP001183607">
    <property type="component" value="Unassembled WGS sequence"/>
</dbReference>
<comment type="subunit">
    <text evidence="2">Homodecamer; pentamer of dimers.</text>
</comment>
<dbReference type="PANTHER" id="PTHR20881">
    <property type="entry name" value="3-METHYL-2-OXOBUTANOATE HYDROXYMETHYLTRANSFERASE"/>
    <property type="match status" value="1"/>
</dbReference>
<evidence type="ECO:0000313" key="6">
    <source>
        <dbReference type="EMBL" id="MDT0415464.1"/>
    </source>
</evidence>
<comment type="caution">
    <text evidence="6">The sequence shown here is derived from an EMBL/GenBank/DDBJ whole genome shotgun (WGS) entry which is preliminary data.</text>
</comment>
<evidence type="ECO:0000256" key="1">
    <source>
        <dbReference type="ARBA" id="ARBA00008676"/>
    </source>
</evidence>
<dbReference type="EC" id="2.1.2.11" evidence="3"/>
<evidence type="ECO:0000313" key="7">
    <source>
        <dbReference type="Proteomes" id="UP001183607"/>
    </source>
</evidence>
<protein>
    <recommendedName>
        <fullName evidence="3">3-methyl-2-oxobutanoate hydroxymethyltransferase</fullName>
        <ecNumber evidence="3">2.1.2.11</ecNumber>
    </recommendedName>
</protein>
<proteinExistence type="inferred from homology"/>
<dbReference type="InterPro" id="IPR040442">
    <property type="entry name" value="Pyrv_kinase-like_dom_sf"/>
</dbReference>